<dbReference type="EMBL" id="BARW01038256">
    <property type="protein sequence ID" value="GAJ21506.1"/>
    <property type="molecule type" value="Genomic_DNA"/>
</dbReference>
<proteinExistence type="predicted"/>
<sequence length="83" mass="10040">MIKLTGWSRIEYIKELFPDAKFIHILRDGRGVANSLINVDFWKGWEGPHKWRWGMLNEEKMKEWNKYDQSFVILAAMEWKILV</sequence>
<dbReference type="SUPFAM" id="SSF52540">
    <property type="entry name" value="P-loop containing nucleoside triphosphate hydrolases"/>
    <property type="match status" value="1"/>
</dbReference>
<protein>
    <recommendedName>
        <fullName evidence="2">Protein-tyrosine sulfotransferase</fullName>
    </recommendedName>
</protein>
<dbReference type="Pfam" id="PF13469">
    <property type="entry name" value="Sulfotransfer_3"/>
    <property type="match status" value="1"/>
</dbReference>
<comment type="caution">
    <text evidence="1">The sequence shown here is derived from an EMBL/GenBank/DDBJ whole genome shotgun (WGS) entry which is preliminary data.</text>
</comment>
<dbReference type="AlphaFoldDB" id="X1VUX0"/>
<dbReference type="Gene3D" id="3.40.50.300">
    <property type="entry name" value="P-loop containing nucleotide triphosphate hydrolases"/>
    <property type="match status" value="1"/>
</dbReference>
<name>X1VUX0_9ZZZZ</name>
<accession>X1VUX0</accession>
<reference evidence="1" key="1">
    <citation type="journal article" date="2014" name="Front. Microbiol.">
        <title>High frequency of phylogenetically diverse reductive dehalogenase-homologous genes in deep subseafloor sedimentary metagenomes.</title>
        <authorList>
            <person name="Kawai M."/>
            <person name="Futagami T."/>
            <person name="Toyoda A."/>
            <person name="Takaki Y."/>
            <person name="Nishi S."/>
            <person name="Hori S."/>
            <person name="Arai W."/>
            <person name="Tsubouchi T."/>
            <person name="Morono Y."/>
            <person name="Uchiyama I."/>
            <person name="Ito T."/>
            <person name="Fujiyama A."/>
            <person name="Inagaki F."/>
            <person name="Takami H."/>
        </authorList>
    </citation>
    <scope>NUCLEOTIDE SEQUENCE</scope>
    <source>
        <strain evidence="1">Expedition CK06-06</strain>
    </source>
</reference>
<evidence type="ECO:0000313" key="1">
    <source>
        <dbReference type="EMBL" id="GAJ21506.1"/>
    </source>
</evidence>
<dbReference type="InterPro" id="IPR027417">
    <property type="entry name" value="P-loop_NTPase"/>
</dbReference>
<organism evidence="1">
    <name type="scientific">marine sediment metagenome</name>
    <dbReference type="NCBI Taxonomy" id="412755"/>
    <lineage>
        <taxon>unclassified sequences</taxon>
        <taxon>metagenomes</taxon>
        <taxon>ecological metagenomes</taxon>
    </lineage>
</organism>
<gene>
    <name evidence="1" type="ORF">S12H4_58772</name>
</gene>
<evidence type="ECO:0008006" key="2">
    <source>
        <dbReference type="Google" id="ProtNLM"/>
    </source>
</evidence>
<feature type="non-terminal residue" evidence="1">
    <location>
        <position position="83"/>
    </location>
</feature>